<evidence type="ECO:0000259" key="2">
    <source>
        <dbReference type="Pfam" id="PF05670"/>
    </source>
</evidence>
<sequence length="602" mass="68516">MKIILIILMISRVLCRLTRYHFISYKYPTHLGVNSIRKYSDFKLKSQFAAEIADKIVNNFENIRNDSITLNANQDSFLRKNMNLRSYPTLSKYVKELNTVLRKSTFIGCTVVEKDKSLDNAILHFRGYERGESLCLCFNPKYFPLYPTCSSPYRGVTERTLDYFEHVLSGLTGLRVSGIHTSYPFRSIIHIDFADSTNLANVLYKIIVISERTNKMLLVDNTDQIVLGSSECLLEDEQKDSEEIGKKLQIKEPKKLIPRADETFDEFIANFKSYNNTSVIKALLSVYEGLDHNFISALCNESNVDPGSYFYKIPDVHHFHQQFIEKVKSTLENNGQYEDVINQVYYIFGCLSPAYRLNRLIEKTLDMAKNLKQRLEASATASEKAGNVEKTAVINEKLEGIEDYQIAIENINISRDPKKLENLEDFHEQILMISDLTAYKAAAKKKKIQEAKETKVKKKTAKVGKIMNFAINDREDSPVLIVGKNAKQNEVVTHELSQKGDLWLHTNDCPGAHVLLRNYKNDKHSVQIAADVAAFMSKNKQLRNVEVIVANIEKVKKEKHSLLGAVLVEEFKTVIGNPGRGAKVINDHKIKTQASPVPTSKS</sequence>
<dbReference type="GO" id="GO:0043023">
    <property type="term" value="F:ribosomal large subunit binding"/>
    <property type="evidence" value="ECO:0007669"/>
    <property type="project" value="TreeGrafter"/>
</dbReference>
<dbReference type="Proteomes" id="UP000244803">
    <property type="component" value="Chromosome 1"/>
</dbReference>
<dbReference type="AlphaFoldDB" id="A0A976M4M7"/>
<evidence type="ECO:0000313" key="3">
    <source>
        <dbReference type="EMBL" id="UKJ88356.2"/>
    </source>
</evidence>
<dbReference type="GO" id="GO:0000049">
    <property type="term" value="F:tRNA binding"/>
    <property type="evidence" value="ECO:0007669"/>
    <property type="project" value="TreeGrafter"/>
</dbReference>
<proteinExistence type="predicted"/>
<reference evidence="3" key="1">
    <citation type="submission" date="2022-07" db="EMBL/GenBank/DDBJ databases">
        <title>Evaluation of T. orientalis genome assembly methods using nanopore sequencing and analysis of variation between genomes.</title>
        <authorList>
            <person name="Yam J."/>
            <person name="Micallef M.L."/>
            <person name="Liu M."/>
            <person name="Djordjevic S.P."/>
            <person name="Bogema D.R."/>
            <person name="Jenkins C."/>
        </authorList>
    </citation>
    <scope>NUCLEOTIDE SEQUENCE</scope>
    <source>
        <strain evidence="3">Fish Creek</strain>
    </source>
</reference>
<dbReference type="PANTHER" id="PTHR15239">
    <property type="entry name" value="NUCLEAR EXPORT MEDIATOR FACTOR NEMF"/>
    <property type="match status" value="1"/>
</dbReference>
<organism evidence="3 4">
    <name type="scientific">Theileria orientalis</name>
    <dbReference type="NCBI Taxonomy" id="68886"/>
    <lineage>
        <taxon>Eukaryota</taxon>
        <taxon>Sar</taxon>
        <taxon>Alveolata</taxon>
        <taxon>Apicomplexa</taxon>
        <taxon>Aconoidasida</taxon>
        <taxon>Piroplasmida</taxon>
        <taxon>Theileriidae</taxon>
        <taxon>Theileria</taxon>
    </lineage>
</organism>
<name>A0A976M4M7_THEOR</name>
<protein>
    <recommendedName>
        <fullName evidence="2">NFACT RNA-binding domain-containing protein</fullName>
    </recommendedName>
</protein>
<dbReference type="GO" id="GO:1990112">
    <property type="term" value="C:RQC complex"/>
    <property type="evidence" value="ECO:0007669"/>
    <property type="project" value="TreeGrafter"/>
</dbReference>
<accession>A0A976M4M7</accession>
<dbReference type="OrthoDB" id="436717at2759"/>
<feature type="signal peptide" evidence="1">
    <location>
        <begin position="1"/>
        <end position="15"/>
    </location>
</feature>
<feature type="domain" description="NFACT RNA-binding" evidence="2">
    <location>
        <begin position="474"/>
        <end position="560"/>
    </location>
</feature>
<dbReference type="EMBL" id="CP056065">
    <property type="protein sequence ID" value="UKJ88356.2"/>
    <property type="molecule type" value="Genomic_DNA"/>
</dbReference>
<dbReference type="GO" id="GO:0072344">
    <property type="term" value="P:rescue of stalled ribosome"/>
    <property type="evidence" value="ECO:0007669"/>
    <property type="project" value="TreeGrafter"/>
</dbReference>
<dbReference type="InterPro" id="IPR008532">
    <property type="entry name" value="NFACT_RNA-bd"/>
</dbReference>
<feature type="chain" id="PRO_5037171642" description="NFACT RNA-binding domain-containing protein" evidence="1">
    <location>
        <begin position="16"/>
        <end position="602"/>
    </location>
</feature>
<dbReference type="PANTHER" id="PTHR15239:SF6">
    <property type="entry name" value="RIBOSOME QUALITY CONTROL COMPLEX SUBUNIT NEMF"/>
    <property type="match status" value="1"/>
</dbReference>
<dbReference type="Pfam" id="PF05670">
    <property type="entry name" value="NFACT-R_1"/>
    <property type="match status" value="1"/>
</dbReference>
<keyword evidence="1" id="KW-0732">Signal</keyword>
<evidence type="ECO:0000256" key="1">
    <source>
        <dbReference type="SAM" id="SignalP"/>
    </source>
</evidence>
<gene>
    <name evidence="3" type="ORF">MACJ_000800</name>
</gene>
<evidence type="ECO:0000313" key="4">
    <source>
        <dbReference type="Proteomes" id="UP000244803"/>
    </source>
</evidence>
<dbReference type="InterPro" id="IPR051608">
    <property type="entry name" value="RQC_Subunit_NEMF"/>
</dbReference>